<dbReference type="NCBIfam" id="TIGR00842">
    <property type="entry name" value="bcct"/>
    <property type="match status" value="1"/>
</dbReference>
<sequence length="505" mass="56053">MREKIDITVLSLPFLSVIGLCIIFVLWPGQAVDGLFVLRGFLGNELGWFYLLIGLGVFLLSMFLAFSNYGKIRLGDSDKPEFSNFKWGAMIFTSTMAADILYYSCIEWALYGNESRMEELGGMQLGASTYPLFHWGPIPWSFYIVLAVAFGFMLHVRKRTRQCFSEACRPILGRYTDGPLGKGINLLAVFALLAGTATTFSLATPLLAEGIGDLFRIENSVYLTIGILILVAVIYTFAVMFGMRGISIAASMCTWLFFGLIAWVLFAGGEALYIVETGISAIGNLMQNFIGMTTFTDPLRETGNGVTGFVQDWTVFYWAYWLVWCVATPFFIGVISKGRTIRNVVLGGYISGLAGTFTSFIVFGNYGLAQQMKGRLDVMGNIAKGVPVPTVILEIFHTLPGSKVAILLLIVTMLSFYSTTFDSLTMVISCYSYKKLPAEETPDRKIRAFWSIIFIILPIGLIFSENSMNSLQSLAIIAAFPITFVLLLIMASFFKDVKQHQQEQQ</sequence>
<feature type="transmembrane region" description="Helical" evidence="8">
    <location>
        <begin position="220"/>
        <end position="243"/>
    </location>
</feature>
<feature type="transmembrane region" description="Helical" evidence="8">
    <location>
        <begin position="346"/>
        <end position="369"/>
    </location>
</feature>
<feature type="transmembrane region" description="Helical" evidence="8">
    <location>
        <begin position="184"/>
        <end position="208"/>
    </location>
</feature>
<protein>
    <submittedName>
        <fullName evidence="9">Carnitine transporter</fullName>
    </submittedName>
</protein>
<keyword evidence="4" id="KW-1003">Cell membrane</keyword>
<dbReference type="AlphaFoldDB" id="A0A0V8QGQ5"/>
<keyword evidence="6 8" id="KW-1133">Transmembrane helix</keyword>
<name>A0A0V8QGQ5_9FIRM</name>
<feature type="transmembrane region" description="Helical" evidence="8">
    <location>
        <begin position="404"/>
        <end position="428"/>
    </location>
</feature>
<feature type="transmembrane region" description="Helical" evidence="8">
    <location>
        <begin position="448"/>
        <end position="464"/>
    </location>
</feature>
<dbReference type="Pfam" id="PF02028">
    <property type="entry name" value="BCCT"/>
    <property type="match status" value="1"/>
</dbReference>
<feature type="transmembrane region" description="Helical" evidence="8">
    <location>
        <begin position="255"/>
        <end position="275"/>
    </location>
</feature>
<evidence type="ECO:0000256" key="3">
    <source>
        <dbReference type="ARBA" id="ARBA00022448"/>
    </source>
</evidence>
<evidence type="ECO:0000256" key="5">
    <source>
        <dbReference type="ARBA" id="ARBA00022692"/>
    </source>
</evidence>
<evidence type="ECO:0000256" key="8">
    <source>
        <dbReference type="SAM" id="Phobius"/>
    </source>
</evidence>
<dbReference type="EMBL" id="LNAM01000112">
    <property type="protein sequence ID" value="KSV59644.1"/>
    <property type="molecule type" value="Genomic_DNA"/>
</dbReference>
<keyword evidence="3" id="KW-0813">Transport</keyword>
<dbReference type="GO" id="GO:0022857">
    <property type="term" value="F:transmembrane transporter activity"/>
    <property type="evidence" value="ECO:0007669"/>
    <property type="project" value="InterPro"/>
</dbReference>
<dbReference type="STRING" id="290052.ASU35_01225"/>
<evidence type="ECO:0000256" key="1">
    <source>
        <dbReference type="ARBA" id="ARBA00004651"/>
    </source>
</evidence>
<reference evidence="9 10" key="1">
    <citation type="submission" date="2015-11" db="EMBL/GenBank/DDBJ databases">
        <title>Butyribacter intestini gen. nov., sp. nov., a butyric acid-producing bacterium of the family Lachnospiraceae isolated from the human faeces.</title>
        <authorList>
            <person name="Zou Y."/>
            <person name="Xue W."/>
            <person name="Luo G."/>
            <person name="Lv M."/>
        </authorList>
    </citation>
    <scope>NUCLEOTIDE SEQUENCE [LARGE SCALE GENOMIC DNA]</scope>
    <source>
        <strain evidence="9 10">ACET-33324</strain>
    </source>
</reference>
<dbReference type="RefSeq" id="WP_058352174.1">
    <property type="nucleotide sequence ID" value="NZ_CABMMD010000112.1"/>
</dbReference>
<organism evidence="9 10">
    <name type="scientific">Acetivibrio ethanolgignens</name>
    <dbReference type="NCBI Taxonomy" id="290052"/>
    <lineage>
        <taxon>Bacteria</taxon>
        <taxon>Bacillati</taxon>
        <taxon>Bacillota</taxon>
        <taxon>Clostridia</taxon>
        <taxon>Eubacteriales</taxon>
        <taxon>Oscillospiraceae</taxon>
        <taxon>Acetivibrio</taxon>
    </lineage>
</organism>
<feature type="transmembrane region" description="Helical" evidence="8">
    <location>
        <begin position="87"/>
        <end position="112"/>
    </location>
</feature>
<feature type="transmembrane region" description="Helical" evidence="8">
    <location>
        <begin position="47"/>
        <end position="66"/>
    </location>
</feature>
<comment type="caution">
    <text evidence="9">The sequence shown here is derived from an EMBL/GenBank/DDBJ whole genome shotgun (WGS) entry which is preliminary data.</text>
</comment>
<feature type="transmembrane region" description="Helical" evidence="8">
    <location>
        <begin position="470"/>
        <end position="494"/>
    </location>
</feature>
<evidence type="ECO:0000256" key="2">
    <source>
        <dbReference type="ARBA" id="ARBA00005658"/>
    </source>
</evidence>
<keyword evidence="5 8" id="KW-0812">Transmembrane</keyword>
<evidence type="ECO:0000313" key="9">
    <source>
        <dbReference type="EMBL" id="KSV59644.1"/>
    </source>
</evidence>
<proteinExistence type="inferred from homology"/>
<dbReference type="GO" id="GO:0005886">
    <property type="term" value="C:plasma membrane"/>
    <property type="evidence" value="ECO:0007669"/>
    <property type="project" value="UniProtKB-SubCell"/>
</dbReference>
<dbReference type="OrthoDB" id="9775735at2"/>
<keyword evidence="10" id="KW-1185">Reference proteome</keyword>
<evidence type="ECO:0000313" key="10">
    <source>
        <dbReference type="Proteomes" id="UP000054874"/>
    </source>
</evidence>
<comment type="similarity">
    <text evidence="2">Belongs to the BCCT transporter (TC 2.A.15) family.</text>
</comment>
<evidence type="ECO:0000256" key="7">
    <source>
        <dbReference type="ARBA" id="ARBA00023136"/>
    </source>
</evidence>
<evidence type="ECO:0000256" key="6">
    <source>
        <dbReference type="ARBA" id="ARBA00022989"/>
    </source>
</evidence>
<dbReference type="InterPro" id="IPR000060">
    <property type="entry name" value="BCCT_transptr"/>
</dbReference>
<gene>
    <name evidence="9" type="ORF">ASU35_01225</name>
</gene>
<dbReference type="Proteomes" id="UP000054874">
    <property type="component" value="Unassembled WGS sequence"/>
</dbReference>
<feature type="transmembrane region" description="Helical" evidence="8">
    <location>
        <begin position="315"/>
        <end position="334"/>
    </location>
</feature>
<dbReference type="PANTHER" id="PTHR30047">
    <property type="entry name" value="HIGH-AFFINITY CHOLINE TRANSPORT PROTEIN-RELATED"/>
    <property type="match status" value="1"/>
</dbReference>
<keyword evidence="7 8" id="KW-0472">Membrane</keyword>
<accession>A0A0V8QGQ5</accession>
<dbReference type="PANTHER" id="PTHR30047:SF7">
    <property type="entry name" value="HIGH-AFFINITY CHOLINE TRANSPORT PROTEIN"/>
    <property type="match status" value="1"/>
</dbReference>
<evidence type="ECO:0000256" key="4">
    <source>
        <dbReference type="ARBA" id="ARBA00022475"/>
    </source>
</evidence>
<comment type="subcellular location">
    <subcellularLocation>
        <location evidence="1">Cell membrane</location>
        <topology evidence="1">Multi-pass membrane protein</topology>
    </subcellularLocation>
</comment>
<feature type="transmembrane region" description="Helical" evidence="8">
    <location>
        <begin position="7"/>
        <end position="27"/>
    </location>
</feature>
<feature type="transmembrane region" description="Helical" evidence="8">
    <location>
        <begin position="132"/>
        <end position="154"/>
    </location>
</feature>